<evidence type="ECO:0000313" key="4">
    <source>
        <dbReference type="Proteomes" id="UP000076532"/>
    </source>
</evidence>
<feature type="transmembrane region" description="Helical" evidence="2">
    <location>
        <begin position="110"/>
        <end position="129"/>
    </location>
</feature>
<evidence type="ECO:0000313" key="3">
    <source>
        <dbReference type="EMBL" id="KZP28342.1"/>
    </source>
</evidence>
<proteinExistence type="predicted"/>
<sequence length="243" mass="26850">MCKFSSRDVMCVEEKSMGKISRTINHPKTSLMSNVSTISCHVLPSCLKILRESRSSTMEALNDPLTNENSTLLTTSHQSPTPPTTSYQSTILPTTSTPDRPYPLRTYISLYRLLNIVLLLGLGIPKAVMSAKGLPGIAGKLDWAGGLLIAVMLYLLGLYESEKDLPWTEWFFRMDVSRPAVDFWKSISRLAVDFLKGISRPAVDFWKDSLFRIYLATLVVVPGSGDHGIGSGDHGICGVYYAQ</sequence>
<feature type="compositionally biased region" description="Low complexity" evidence="1">
    <location>
        <begin position="65"/>
        <end position="90"/>
    </location>
</feature>
<protein>
    <submittedName>
        <fullName evidence="3">Uncharacterized protein</fullName>
    </submittedName>
</protein>
<dbReference type="EMBL" id="KV417504">
    <property type="protein sequence ID" value="KZP28342.1"/>
    <property type="molecule type" value="Genomic_DNA"/>
</dbReference>
<organism evidence="3 4">
    <name type="scientific">Athelia psychrophila</name>
    <dbReference type="NCBI Taxonomy" id="1759441"/>
    <lineage>
        <taxon>Eukaryota</taxon>
        <taxon>Fungi</taxon>
        <taxon>Dikarya</taxon>
        <taxon>Basidiomycota</taxon>
        <taxon>Agaricomycotina</taxon>
        <taxon>Agaricomycetes</taxon>
        <taxon>Agaricomycetidae</taxon>
        <taxon>Atheliales</taxon>
        <taxon>Atheliaceae</taxon>
        <taxon>Athelia</taxon>
    </lineage>
</organism>
<name>A0A166RJM8_9AGAM</name>
<evidence type="ECO:0000256" key="1">
    <source>
        <dbReference type="SAM" id="MobiDB-lite"/>
    </source>
</evidence>
<reference evidence="3 4" key="1">
    <citation type="journal article" date="2016" name="Mol. Biol. Evol.">
        <title>Comparative Genomics of Early-Diverging Mushroom-Forming Fungi Provides Insights into the Origins of Lignocellulose Decay Capabilities.</title>
        <authorList>
            <person name="Nagy L.G."/>
            <person name="Riley R."/>
            <person name="Tritt A."/>
            <person name="Adam C."/>
            <person name="Daum C."/>
            <person name="Floudas D."/>
            <person name="Sun H."/>
            <person name="Yadav J.S."/>
            <person name="Pangilinan J."/>
            <person name="Larsson K.H."/>
            <person name="Matsuura K."/>
            <person name="Barry K."/>
            <person name="Labutti K."/>
            <person name="Kuo R."/>
            <person name="Ohm R.A."/>
            <person name="Bhattacharya S.S."/>
            <person name="Shirouzu T."/>
            <person name="Yoshinaga Y."/>
            <person name="Martin F.M."/>
            <person name="Grigoriev I.V."/>
            <person name="Hibbett D.S."/>
        </authorList>
    </citation>
    <scope>NUCLEOTIDE SEQUENCE [LARGE SCALE GENOMIC DNA]</scope>
    <source>
        <strain evidence="3 4">CBS 109695</strain>
    </source>
</reference>
<evidence type="ECO:0000256" key="2">
    <source>
        <dbReference type="SAM" id="Phobius"/>
    </source>
</evidence>
<accession>A0A166RJM8</accession>
<keyword evidence="2" id="KW-0812">Transmembrane</keyword>
<dbReference type="OrthoDB" id="3268450at2759"/>
<dbReference type="Proteomes" id="UP000076532">
    <property type="component" value="Unassembled WGS sequence"/>
</dbReference>
<keyword evidence="4" id="KW-1185">Reference proteome</keyword>
<keyword evidence="2" id="KW-0472">Membrane</keyword>
<dbReference type="AlphaFoldDB" id="A0A166RJM8"/>
<gene>
    <name evidence="3" type="ORF">FIBSPDRAFT_885906</name>
</gene>
<keyword evidence="2" id="KW-1133">Transmembrane helix</keyword>
<feature type="region of interest" description="Disordered" evidence="1">
    <location>
        <begin position="65"/>
        <end position="96"/>
    </location>
</feature>
<feature type="transmembrane region" description="Helical" evidence="2">
    <location>
        <begin position="141"/>
        <end position="159"/>
    </location>
</feature>